<dbReference type="PANTHER" id="PTHR35174:SF3">
    <property type="entry name" value="BLL7171 PROTEIN"/>
    <property type="match status" value="1"/>
</dbReference>
<comment type="similarity">
    <text evidence="1">Belongs to the YciI family.</text>
</comment>
<sequence>MQYAVLVYETPADLAEREDPSKAASYWAAYTAYSRSLVEAGVAAGGAGLHPPAMATTVRLRDGKRHVQDGPFADTKELLGGLFIIDVPDLGIALEWAARCPSAATGSVEVRPMLPPPPTL</sequence>
<proteinExistence type="inferred from homology"/>
<dbReference type="SUPFAM" id="SSF54909">
    <property type="entry name" value="Dimeric alpha+beta barrel"/>
    <property type="match status" value="1"/>
</dbReference>
<evidence type="ECO:0000256" key="1">
    <source>
        <dbReference type="ARBA" id="ARBA00007689"/>
    </source>
</evidence>
<evidence type="ECO:0000313" key="4">
    <source>
        <dbReference type="Proteomes" id="UP000500938"/>
    </source>
</evidence>
<evidence type="ECO:0000313" key="3">
    <source>
        <dbReference type="EMBL" id="QJR35368.1"/>
    </source>
</evidence>
<dbReference type="Pfam" id="PF03795">
    <property type="entry name" value="YCII"/>
    <property type="match status" value="1"/>
</dbReference>
<organism evidence="3 4">
    <name type="scientific">Gemmatimonas groenlandica</name>
    <dbReference type="NCBI Taxonomy" id="2732249"/>
    <lineage>
        <taxon>Bacteria</taxon>
        <taxon>Pseudomonadati</taxon>
        <taxon>Gemmatimonadota</taxon>
        <taxon>Gemmatimonadia</taxon>
        <taxon>Gemmatimonadales</taxon>
        <taxon>Gemmatimonadaceae</taxon>
        <taxon>Gemmatimonas</taxon>
    </lineage>
</organism>
<reference evidence="3 4" key="1">
    <citation type="submission" date="2020-05" db="EMBL/GenBank/DDBJ databases">
        <title>Complete genome sequence of Gemmatimonas greenlandica TET16.</title>
        <authorList>
            <person name="Zeng Y."/>
        </authorList>
    </citation>
    <scope>NUCLEOTIDE SEQUENCE [LARGE SCALE GENOMIC DNA]</scope>
    <source>
        <strain evidence="3 4">TET16</strain>
    </source>
</reference>
<dbReference type="Gene3D" id="3.30.70.1060">
    <property type="entry name" value="Dimeric alpha+beta barrel"/>
    <property type="match status" value="1"/>
</dbReference>
<evidence type="ECO:0000259" key="2">
    <source>
        <dbReference type="Pfam" id="PF03795"/>
    </source>
</evidence>
<feature type="domain" description="YCII-related" evidence="2">
    <location>
        <begin position="1"/>
        <end position="114"/>
    </location>
</feature>
<dbReference type="AlphaFoldDB" id="A0A6M4IN69"/>
<dbReference type="InterPro" id="IPR011008">
    <property type="entry name" value="Dimeric_a/b-barrel"/>
</dbReference>
<gene>
    <name evidence="3" type="ORF">HKW67_07550</name>
</gene>
<dbReference type="PANTHER" id="PTHR35174">
    <property type="entry name" value="BLL7171 PROTEIN-RELATED"/>
    <property type="match status" value="1"/>
</dbReference>
<keyword evidence="4" id="KW-1185">Reference proteome</keyword>
<accession>A0A6M4IN69</accession>
<dbReference type="RefSeq" id="WP_171224798.1">
    <property type="nucleotide sequence ID" value="NZ_CP053085.1"/>
</dbReference>
<dbReference type="EMBL" id="CP053085">
    <property type="protein sequence ID" value="QJR35368.1"/>
    <property type="molecule type" value="Genomic_DNA"/>
</dbReference>
<dbReference type="KEGG" id="ggr:HKW67_07550"/>
<dbReference type="InterPro" id="IPR005545">
    <property type="entry name" value="YCII"/>
</dbReference>
<name>A0A6M4IN69_9BACT</name>
<protein>
    <submittedName>
        <fullName evidence="3">YciI family protein</fullName>
    </submittedName>
</protein>
<dbReference type="Proteomes" id="UP000500938">
    <property type="component" value="Chromosome"/>
</dbReference>